<dbReference type="Pfam" id="PF00756">
    <property type="entry name" value="Esterase"/>
    <property type="match status" value="1"/>
</dbReference>
<keyword evidence="1" id="KW-0812">Transmembrane</keyword>
<dbReference type="InterPro" id="IPR029058">
    <property type="entry name" value="AB_hydrolase_fold"/>
</dbReference>
<dbReference type="InterPro" id="IPR000801">
    <property type="entry name" value="Esterase-like"/>
</dbReference>
<evidence type="ECO:0000313" key="2">
    <source>
        <dbReference type="EMBL" id="AEF38563.1"/>
    </source>
</evidence>
<reference evidence="2 3" key="1">
    <citation type="journal article" date="2011" name="J. Bacteriol.">
        <title>Complete genome sequence of Amycolicicoccus subflavus DQS3-9A1T, an actinomycete isolated from crude oil-polluted soil.</title>
        <authorList>
            <person name="Cai M."/>
            <person name="Chen W.M."/>
            <person name="Nie Y."/>
            <person name="Chi C.Q."/>
            <person name="Wang Y.N."/>
            <person name="Tang Y.Q."/>
            <person name="Li G.Y."/>
            <person name="Wu X.L."/>
        </authorList>
    </citation>
    <scope>NUCLEOTIDE SEQUENCE [LARGE SCALE GENOMIC DNA]</scope>
    <source>
        <strain evidence="3">DSM 45089 / DQS3-9A1</strain>
    </source>
</reference>
<evidence type="ECO:0000256" key="1">
    <source>
        <dbReference type="SAM" id="Phobius"/>
    </source>
</evidence>
<keyword evidence="3" id="KW-1185">Reference proteome</keyword>
<dbReference type="STRING" id="443218.AS9A_0103"/>
<dbReference type="Gene3D" id="3.40.50.1820">
    <property type="entry name" value="alpha/beta hydrolase"/>
    <property type="match status" value="1"/>
</dbReference>
<evidence type="ECO:0000313" key="3">
    <source>
        <dbReference type="Proteomes" id="UP000009235"/>
    </source>
</evidence>
<dbReference type="eggNOG" id="COG0627">
    <property type="taxonomic scope" value="Bacteria"/>
</dbReference>
<sequence length="348" mass="37340">MVATAPDADAATRWCTREEGDLSMRFAKPRLSQRWRQRTVAAFAVGVLLPLIAGLTGGAVASAQPGIERHNVYSAAMDRNIPVDIVRSSGGGNGALFLLDGLRAREDRSGWTIETNAVEMFRDSNVNLVMPVGGRASFYADWYGPSSTNAQGYTYKWETFLAQELPNYLGTIGIRTTNNAVAGLSMAGSAALKLAADHGNRFTYAASFSGYLNLSAPGMPSLIRLALLDEGGYNVDDMWGPPWDPAWAAHDPTVFAPKLAGKTLFISAGSGIPGQHTQIREPIDYFHTANAMGLEVVSLLNTRAFQGRADALGLNATYSYPPVGVHAWGYWQDELANAKPGILRALGA</sequence>
<dbReference type="KEGG" id="asd:AS9A_0103"/>
<dbReference type="EMBL" id="CP002786">
    <property type="protein sequence ID" value="AEF38563.1"/>
    <property type="molecule type" value="Genomic_DNA"/>
</dbReference>
<keyword evidence="1" id="KW-0472">Membrane</keyword>
<dbReference type="SUPFAM" id="SSF53474">
    <property type="entry name" value="alpha/beta-Hydrolases"/>
    <property type="match status" value="1"/>
</dbReference>
<proteinExistence type="predicted"/>
<organism evidence="2 3">
    <name type="scientific">Hoyosella subflava (strain DSM 45089 / JCM 17490 / NBRC 109087 / DQS3-9A1)</name>
    <name type="common">Amycolicicoccus subflavus</name>
    <dbReference type="NCBI Taxonomy" id="443218"/>
    <lineage>
        <taxon>Bacteria</taxon>
        <taxon>Bacillati</taxon>
        <taxon>Actinomycetota</taxon>
        <taxon>Actinomycetes</taxon>
        <taxon>Mycobacteriales</taxon>
        <taxon>Hoyosellaceae</taxon>
        <taxon>Hoyosella</taxon>
    </lineage>
</organism>
<accession>F6EEB1</accession>
<keyword evidence="1" id="KW-1133">Transmembrane helix</keyword>
<dbReference type="InterPro" id="IPR050583">
    <property type="entry name" value="Mycobacterial_A85_antigen"/>
</dbReference>
<dbReference type="HOGENOM" id="CLU_026624_3_1_11"/>
<dbReference type="GO" id="GO:0016747">
    <property type="term" value="F:acyltransferase activity, transferring groups other than amino-acyl groups"/>
    <property type="evidence" value="ECO:0007669"/>
    <property type="project" value="TreeGrafter"/>
</dbReference>
<feature type="transmembrane region" description="Helical" evidence="1">
    <location>
        <begin position="40"/>
        <end position="61"/>
    </location>
</feature>
<dbReference type="Proteomes" id="UP000009235">
    <property type="component" value="Chromosome"/>
</dbReference>
<name>F6EEB1_HOYSD</name>
<dbReference type="AlphaFoldDB" id="F6EEB1"/>
<gene>
    <name evidence="2" type="ordered locus">AS9A_0103</name>
</gene>
<dbReference type="PANTHER" id="PTHR48098:SF1">
    <property type="entry name" value="DIACYLGLYCEROL ACYLTRANSFERASE_MYCOLYLTRANSFERASE AG85A"/>
    <property type="match status" value="1"/>
</dbReference>
<protein>
    <submittedName>
        <fullName evidence="2">Uncharacterized protein</fullName>
    </submittedName>
</protein>
<dbReference type="PANTHER" id="PTHR48098">
    <property type="entry name" value="ENTEROCHELIN ESTERASE-RELATED"/>
    <property type="match status" value="1"/>
</dbReference>